<proteinExistence type="predicted"/>
<protein>
    <submittedName>
        <fullName evidence="1">Uncharacterized protein</fullName>
    </submittedName>
</protein>
<dbReference type="RefSeq" id="XP_031578740.1">
    <property type="nucleotide sequence ID" value="XM_031721979.1"/>
</dbReference>
<dbReference type="GeneID" id="8509472"/>
<dbReference type="KEGG" id="bgh:BDBG_05085"/>
<organism evidence="1 2">
    <name type="scientific">Blastomyces gilchristii (strain SLH14081)</name>
    <name type="common">Blastomyces dermatitidis</name>
    <dbReference type="NCBI Taxonomy" id="559298"/>
    <lineage>
        <taxon>Eukaryota</taxon>
        <taxon>Fungi</taxon>
        <taxon>Dikarya</taxon>
        <taxon>Ascomycota</taxon>
        <taxon>Pezizomycotina</taxon>
        <taxon>Eurotiomycetes</taxon>
        <taxon>Eurotiomycetidae</taxon>
        <taxon>Onygenales</taxon>
        <taxon>Ajellomycetaceae</taxon>
        <taxon>Blastomyces</taxon>
    </lineage>
</organism>
<name>A0A179UQ85_BLAGS</name>
<dbReference type="AlphaFoldDB" id="A0A179UQ85"/>
<evidence type="ECO:0000313" key="1">
    <source>
        <dbReference type="EMBL" id="OAT09277.1"/>
    </source>
</evidence>
<sequence length="82" mass="8835">MAELAEAGLDGGFGAQFRSTANLQPVTLASELALSINISIYHPSQVVNPGASQLAVMLRPYALKCMITIHRSSCYQPQRTTQ</sequence>
<gene>
    <name evidence="1" type="ORF">BDBG_05085</name>
</gene>
<dbReference type="EMBL" id="GG657457">
    <property type="protein sequence ID" value="OAT09277.1"/>
    <property type="molecule type" value="Genomic_DNA"/>
</dbReference>
<accession>A0A179UQ85</accession>
<dbReference type="Proteomes" id="UP000002038">
    <property type="component" value="Unassembled WGS sequence"/>
</dbReference>
<evidence type="ECO:0000313" key="2">
    <source>
        <dbReference type="Proteomes" id="UP000002038"/>
    </source>
</evidence>
<reference evidence="2" key="1">
    <citation type="journal article" date="2015" name="PLoS Genet.">
        <title>The dynamic genome and transcriptome of the human fungal pathogen Blastomyces and close relative Emmonsia.</title>
        <authorList>
            <person name="Munoz J.F."/>
            <person name="Gauthier G.M."/>
            <person name="Desjardins C.A."/>
            <person name="Gallo J.E."/>
            <person name="Holder J."/>
            <person name="Sullivan T.D."/>
            <person name="Marty A.J."/>
            <person name="Carmen J.C."/>
            <person name="Chen Z."/>
            <person name="Ding L."/>
            <person name="Gujja S."/>
            <person name="Magrini V."/>
            <person name="Misas E."/>
            <person name="Mitreva M."/>
            <person name="Priest M."/>
            <person name="Saif S."/>
            <person name="Whiston E.A."/>
            <person name="Young S."/>
            <person name="Zeng Q."/>
            <person name="Goldman W.E."/>
            <person name="Mardis E.R."/>
            <person name="Taylor J.W."/>
            <person name="McEwen J.G."/>
            <person name="Clay O.K."/>
            <person name="Klein B.S."/>
            <person name="Cuomo C.A."/>
        </authorList>
    </citation>
    <scope>NUCLEOTIDE SEQUENCE [LARGE SCALE GENOMIC DNA]</scope>
    <source>
        <strain evidence="2">SLH14081</strain>
    </source>
</reference>
<dbReference type="VEuPathDB" id="FungiDB:BDBG_05085"/>
<keyword evidence="2" id="KW-1185">Reference proteome</keyword>